<dbReference type="SMART" id="SM00177">
    <property type="entry name" value="ARF"/>
    <property type="match status" value="1"/>
</dbReference>
<dbReference type="PROSITE" id="PS51417">
    <property type="entry name" value="ARF"/>
    <property type="match status" value="1"/>
</dbReference>
<evidence type="ECO:0000256" key="10">
    <source>
        <dbReference type="SAM" id="Phobius"/>
    </source>
</evidence>
<dbReference type="GO" id="GO:0005525">
    <property type="term" value="F:GTP binding"/>
    <property type="evidence" value="ECO:0007669"/>
    <property type="project" value="UniProtKB-KW"/>
</dbReference>
<evidence type="ECO:0000256" key="9">
    <source>
        <dbReference type="ARBA" id="ARBA00037847"/>
    </source>
</evidence>
<accession>A0A8J5NEC4</accession>
<dbReference type="AlphaFoldDB" id="A0A8J5NEC4"/>
<proteinExistence type="predicted"/>
<keyword evidence="2 10" id="KW-0812">Transmembrane</keyword>
<dbReference type="Pfam" id="PF09439">
    <property type="entry name" value="SRPRB"/>
    <property type="match status" value="1"/>
</dbReference>
<evidence type="ECO:0000313" key="12">
    <source>
        <dbReference type="Proteomes" id="UP000747542"/>
    </source>
</evidence>
<dbReference type="InterPro" id="IPR024156">
    <property type="entry name" value="Small_GTPase_ARF"/>
</dbReference>
<dbReference type="Proteomes" id="UP000747542">
    <property type="component" value="Unassembled WGS sequence"/>
</dbReference>
<evidence type="ECO:0000256" key="1">
    <source>
        <dbReference type="ARBA" id="ARBA00004586"/>
    </source>
</evidence>
<name>A0A8J5NEC4_HOMAM</name>
<sequence>MTEEVRQRKRISIKETFNKYVPEFNEENMFWAQVLAAVVVGLVTLVLLWRLLRGTSKRRAILLMGLCESGKTHLFSQLCYGTDVTSVTSIKESVGEYSSGKKSLTMYDLPGHERIRYGLFEKVKKLARAIIFVVDSATIQKDVRDVAEFLYSTLCDGAVQSGGLRVLVVCNKQDLKLARAAALIQKTLEKEMNLLRVTRASQLQSVGEGSNNNSFLGRQGQDFEFSHLSPLKVEFVETTAKGGENLAPVISWLQQMA</sequence>
<comment type="caution">
    <text evidence="11">The sequence shown here is derived from an EMBL/GenBank/DDBJ whole genome shotgun (WGS) entry which is preliminary data.</text>
</comment>
<gene>
    <name evidence="11" type="primary">SRPRB-L</name>
    <name evidence="11" type="ORF">Hamer_G003761</name>
</gene>
<keyword evidence="6" id="KW-0342">GTP-binding</keyword>
<evidence type="ECO:0000256" key="7">
    <source>
        <dbReference type="ARBA" id="ARBA00023136"/>
    </source>
</evidence>
<dbReference type="InterPro" id="IPR019009">
    <property type="entry name" value="SRP_receptor_beta_su"/>
</dbReference>
<evidence type="ECO:0000256" key="6">
    <source>
        <dbReference type="ARBA" id="ARBA00023134"/>
    </source>
</evidence>
<evidence type="ECO:0000256" key="4">
    <source>
        <dbReference type="ARBA" id="ARBA00022824"/>
    </source>
</evidence>
<evidence type="ECO:0000256" key="5">
    <source>
        <dbReference type="ARBA" id="ARBA00022989"/>
    </source>
</evidence>
<feature type="transmembrane region" description="Helical" evidence="10">
    <location>
        <begin position="30"/>
        <end position="52"/>
    </location>
</feature>
<dbReference type="PANTHER" id="PTHR11711">
    <property type="entry name" value="ADP RIBOSYLATION FACTOR-RELATED"/>
    <property type="match status" value="1"/>
</dbReference>
<evidence type="ECO:0000256" key="8">
    <source>
        <dbReference type="ARBA" id="ARBA00023170"/>
    </source>
</evidence>
<protein>
    <submittedName>
        <fullName evidence="11">Signal recognition particle receptor subunit beta-like</fullName>
    </submittedName>
</protein>
<organism evidence="11 12">
    <name type="scientific">Homarus americanus</name>
    <name type="common">American lobster</name>
    <dbReference type="NCBI Taxonomy" id="6706"/>
    <lineage>
        <taxon>Eukaryota</taxon>
        <taxon>Metazoa</taxon>
        <taxon>Ecdysozoa</taxon>
        <taxon>Arthropoda</taxon>
        <taxon>Crustacea</taxon>
        <taxon>Multicrustacea</taxon>
        <taxon>Malacostraca</taxon>
        <taxon>Eumalacostraca</taxon>
        <taxon>Eucarida</taxon>
        <taxon>Decapoda</taxon>
        <taxon>Pleocyemata</taxon>
        <taxon>Astacidea</taxon>
        <taxon>Nephropoidea</taxon>
        <taxon>Nephropidae</taxon>
        <taxon>Homarus</taxon>
    </lineage>
</organism>
<evidence type="ECO:0000256" key="3">
    <source>
        <dbReference type="ARBA" id="ARBA00022741"/>
    </source>
</evidence>
<keyword evidence="8 11" id="KW-0675">Receptor</keyword>
<keyword evidence="12" id="KW-1185">Reference proteome</keyword>
<dbReference type="OrthoDB" id="41266at2759"/>
<keyword evidence="3" id="KW-0547">Nucleotide-binding</keyword>
<reference evidence="11" key="1">
    <citation type="journal article" date="2021" name="Sci. Adv.">
        <title>The American lobster genome reveals insights on longevity, neural, and immune adaptations.</title>
        <authorList>
            <person name="Polinski J.M."/>
            <person name="Zimin A.V."/>
            <person name="Clark K.F."/>
            <person name="Kohn A.B."/>
            <person name="Sadowski N."/>
            <person name="Timp W."/>
            <person name="Ptitsyn A."/>
            <person name="Khanna P."/>
            <person name="Romanova D.Y."/>
            <person name="Williams P."/>
            <person name="Greenwood S.J."/>
            <person name="Moroz L.L."/>
            <person name="Walt D.R."/>
            <person name="Bodnar A.G."/>
        </authorList>
    </citation>
    <scope>NUCLEOTIDE SEQUENCE</scope>
    <source>
        <strain evidence="11">GMGI-L3</strain>
    </source>
</reference>
<keyword evidence="7 10" id="KW-0472">Membrane</keyword>
<dbReference type="CDD" id="cd04105">
    <property type="entry name" value="SR_beta"/>
    <property type="match status" value="1"/>
</dbReference>
<dbReference type="EMBL" id="JAHLQT010000697">
    <property type="protein sequence ID" value="KAG7178013.1"/>
    <property type="molecule type" value="Genomic_DNA"/>
</dbReference>
<keyword evidence="4" id="KW-0256">Endoplasmic reticulum</keyword>
<keyword evidence="5 10" id="KW-1133">Transmembrane helix</keyword>
<dbReference type="GO" id="GO:0005789">
    <property type="term" value="C:endoplasmic reticulum membrane"/>
    <property type="evidence" value="ECO:0007669"/>
    <property type="project" value="UniProtKB-SubCell"/>
</dbReference>
<evidence type="ECO:0000256" key="2">
    <source>
        <dbReference type="ARBA" id="ARBA00022692"/>
    </source>
</evidence>
<comment type="subcellular location">
    <subcellularLocation>
        <location evidence="9">Endomembrane system</location>
        <topology evidence="9">Single-pass membrane protein</topology>
    </subcellularLocation>
    <subcellularLocation>
        <location evidence="1">Endoplasmic reticulum membrane</location>
    </subcellularLocation>
</comment>
<evidence type="ECO:0000313" key="11">
    <source>
        <dbReference type="EMBL" id="KAG7178013.1"/>
    </source>
</evidence>